<dbReference type="InterPro" id="IPR018270">
    <property type="entry name" value="C_nuclsd_transpt_met_bac"/>
</dbReference>
<comment type="similarity">
    <text evidence="2 7">Belongs to the concentrative nucleoside transporter (CNT) (TC 2.A.41) family.</text>
</comment>
<feature type="transmembrane region" description="Helical" evidence="7">
    <location>
        <begin position="200"/>
        <end position="221"/>
    </location>
</feature>
<dbReference type="PANTHER" id="PTHR10590">
    <property type="entry name" value="SODIUM/NUCLEOSIDE COTRANSPORTER"/>
    <property type="match status" value="1"/>
</dbReference>
<evidence type="ECO:0000256" key="1">
    <source>
        <dbReference type="ARBA" id="ARBA00004651"/>
    </source>
</evidence>
<evidence type="ECO:0000313" key="12">
    <source>
        <dbReference type="Proteomes" id="UP000326759"/>
    </source>
</evidence>
<evidence type="ECO:0000259" key="10">
    <source>
        <dbReference type="Pfam" id="PF07670"/>
    </source>
</evidence>
<dbReference type="EMBL" id="SEYY01023543">
    <property type="protein sequence ID" value="KAB7494798.1"/>
    <property type="molecule type" value="Genomic_DNA"/>
</dbReference>
<feature type="domain" description="Concentrative nucleoside transporter C-terminal" evidence="9">
    <location>
        <begin position="229"/>
        <end position="438"/>
    </location>
</feature>
<dbReference type="NCBIfam" id="TIGR00804">
    <property type="entry name" value="nupC"/>
    <property type="match status" value="1"/>
</dbReference>
<feature type="transmembrane region" description="Helical" evidence="7">
    <location>
        <begin position="66"/>
        <end position="86"/>
    </location>
</feature>
<dbReference type="InterPro" id="IPR008276">
    <property type="entry name" value="C_nuclsd_transpt"/>
</dbReference>
<dbReference type="Pfam" id="PF07670">
    <property type="entry name" value="Gate"/>
    <property type="match status" value="1"/>
</dbReference>
<name>A0A5N5SM60_9CRUS</name>
<evidence type="ECO:0000256" key="6">
    <source>
        <dbReference type="ARBA" id="ARBA00023136"/>
    </source>
</evidence>
<evidence type="ECO:0000256" key="4">
    <source>
        <dbReference type="ARBA" id="ARBA00022692"/>
    </source>
</evidence>
<evidence type="ECO:0000256" key="3">
    <source>
        <dbReference type="ARBA" id="ARBA00022475"/>
    </source>
</evidence>
<reference evidence="11 12" key="1">
    <citation type="journal article" date="2019" name="PLoS Biol.">
        <title>Sex chromosomes control vertical transmission of feminizing Wolbachia symbionts in an isopod.</title>
        <authorList>
            <person name="Becking T."/>
            <person name="Chebbi M.A."/>
            <person name="Giraud I."/>
            <person name="Moumen B."/>
            <person name="Laverre T."/>
            <person name="Caubet Y."/>
            <person name="Peccoud J."/>
            <person name="Gilbert C."/>
            <person name="Cordaux R."/>
        </authorList>
    </citation>
    <scope>NUCLEOTIDE SEQUENCE [LARGE SCALE GENOMIC DNA]</scope>
    <source>
        <strain evidence="11">ANa2</strain>
        <tissue evidence="11">Whole body excluding digestive tract and cuticle</tissue>
    </source>
</reference>
<feature type="transmembrane region" description="Helical" evidence="7">
    <location>
        <begin position="121"/>
        <end position="145"/>
    </location>
</feature>
<evidence type="ECO:0000256" key="7">
    <source>
        <dbReference type="RuleBase" id="RU362018"/>
    </source>
</evidence>
<evidence type="ECO:0000259" key="8">
    <source>
        <dbReference type="Pfam" id="PF01773"/>
    </source>
</evidence>
<evidence type="ECO:0000256" key="5">
    <source>
        <dbReference type="ARBA" id="ARBA00022989"/>
    </source>
</evidence>
<feature type="transmembrane region" description="Helical" evidence="7">
    <location>
        <begin position="157"/>
        <end position="180"/>
    </location>
</feature>
<proteinExistence type="inferred from homology"/>
<keyword evidence="12" id="KW-1185">Reference proteome</keyword>
<dbReference type="Proteomes" id="UP000326759">
    <property type="component" value="Unassembled WGS sequence"/>
</dbReference>
<organism evidence="11 12">
    <name type="scientific">Armadillidium nasatum</name>
    <dbReference type="NCBI Taxonomy" id="96803"/>
    <lineage>
        <taxon>Eukaryota</taxon>
        <taxon>Metazoa</taxon>
        <taxon>Ecdysozoa</taxon>
        <taxon>Arthropoda</taxon>
        <taxon>Crustacea</taxon>
        <taxon>Multicrustacea</taxon>
        <taxon>Malacostraca</taxon>
        <taxon>Eumalacostraca</taxon>
        <taxon>Peracarida</taxon>
        <taxon>Isopoda</taxon>
        <taxon>Oniscidea</taxon>
        <taxon>Crinocheta</taxon>
        <taxon>Armadillidiidae</taxon>
        <taxon>Armadillidium</taxon>
    </lineage>
</organism>
<comment type="caution">
    <text evidence="11">The sequence shown here is derived from an EMBL/GenBank/DDBJ whole genome shotgun (WGS) entry which is preliminary data.</text>
</comment>
<feature type="transmembrane region" description="Helical" evidence="7">
    <location>
        <begin position="12"/>
        <end position="30"/>
    </location>
</feature>
<feature type="transmembrane region" description="Helical" evidence="7">
    <location>
        <begin position="282"/>
        <end position="303"/>
    </location>
</feature>
<dbReference type="PANTHER" id="PTHR10590:SF4">
    <property type="entry name" value="SOLUTE CARRIER FAMILY 28 MEMBER 3"/>
    <property type="match status" value="1"/>
</dbReference>
<evidence type="ECO:0000256" key="2">
    <source>
        <dbReference type="ARBA" id="ARBA00009033"/>
    </source>
</evidence>
<feature type="domain" description="Concentrative nucleoside transporter N-terminal" evidence="8">
    <location>
        <begin position="43"/>
        <end position="116"/>
    </location>
</feature>
<feature type="transmembrane region" description="Helical" evidence="7">
    <location>
        <begin position="383"/>
        <end position="406"/>
    </location>
</feature>
<dbReference type="InterPro" id="IPR011642">
    <property type="entry name" value="Gate_dom"/>
</dbReference>
<dbReference type="Pfam" id="PF07662">
    <property type="entry name" value="Nucleos_tra2_C"/>
    <property type="match status" value="1"/>
</dbReference>
<keyword evidence="3" id="KW-1003">Cell membrane</keyword>
<dbReference type="OrthoDB" id="6075923at2759"/>
<dbReference type="GO" id="GO:0005886">
    <property type="term" value="C:plasma membrane"/>
    <property type="evidence" value="ECO:0007669"/>
    <property type="project" value="UniProtKB-SubCell"/>
</dbReference>
<feature type="transmembrane region" description="Helical" evidence="7">
    <location>
        <begin position="418"/>
        <end position="441"/>
    </location>
</feature>
<dbReference type="AlphaFoldDB" id="A0A5N5SM60"/>
<dbReference type="GO" id="GO:0005415">
    <property type="term" value="F:nucleoside:sodium symporter activity"/>
    <property type="evidence" value="ECO:0007669"/>
    <property type="project" value="TreeGrafter"/>
</dbReference>
<evidence type="ECO:0000259" key="9">
    <source>
        <dbReference type="Pfam" id="PF07662"/>
    </source>
</evidence>
<feature type="transmembrane region" description="Helical" evidence="7">
    <location>
        <begin position="42"/>
        <end position="59"/>
    </location>
</feature>
<evidence type="ECO:0000313" key="11">
    <source>
        <dbReference type="EMBL" id="KAB7494798.1"/>
    </source>
</evidence>
<dbReference type="InterPro" id="IPR002668">
    <property type="entry name" value="CNT_N_dom"/>
</dbReference>
<keyword evidence="7" id="KW-0813">Transport</keyword>
<sequence>MYIFVVTSFRICKILIIGVIIVVLIVFYILDTSSERRRLTSFIGLAFIYMFGFVFSAAPRRVNWRPVIFGLAFQFCFALLVLRWPLGNRVIACLSDKVSQFLNYTTNGAVFVFGPLGSDTYHIFAFTVLPVTVFFSFCASILYYYGIVQWLVIKLGWLFKVTIGTTLCESMNAAGSIFLGQTESPLLVKPYLPLMTNSELHSVMTAGFATVAGSVLAAYISFGARADLLITASVMNAPAALALSKLFYPELSKTKIDEAVVKGIKSTEVNALHAGCVGVSNAIPLVANIAANLIAFIALIAFLDDVFDWACQLVSIEEGICTLESVFGYIFMPLAWMMGIQWSDCFEVGQLLGLKIIVNEFVAYEKLSEFMSDGTLSERSESIATFAICGFGNISSIGIMMGGLGPLAPERKNDLARLVVRAMIAGSMATFSSACIAGTSIRKLNNYNTNKN</sequence>
<gene>
    <name evidence="11" type="ORF">Anas_07284</name>
</gene>
<protein>
    <recommendedName>
        <fullName evidence="7">Sodium/nucleoside cotransporter</fullName>
    </recommendedName>
</protein>
<keyword evidence="6 7" id="KW-0472">Membrane</keyword>
<keyword evidence="5 7" id="KW-1133">Transmembrane helix</keyword>
<dbReference type="InterPro" id="IPR011657">
    <property type="entry name" value="CNT_C_dom"/>
</dbReference>
<comment type="subcellular location">
    <subcellularLocation>
        <location evidence="1">Cell membrane</location>
        <topology evidence="1">Multi-pass membrane protein</topology>
    </subcellularLocation>
</comment>
<keyword evidence="4 7" id="KW-0812">Transmembrane</keyword>
<accession>A0A5N5SM60</accession>
<feature type="domain" description="Nucleoside transporter/FeoB GTPase Gate" evidence="10">
    <location>
        <begin position="126"/>
        <end position="224"/>
    </location>
</feature>
<dbReference type="Pfam" id="PF01773">
    <property type="entry name" value="Nucleos_tra2_N"/>
    <property type="match status" value="1"/>
</dbReference>